<comment type="caution">
    <text evidence="8">The sequence shown here is derived from an EMBL/GenBank/DDBJ whole genome shotgun (WGS) entry which is preliminary data.</text>
</comment>
<keyword evidence="4" id="KW-0418">Kinase</keyword>
<dbReference type="Pfam" id="PF00294">
    <property type="entry name" value="PfkB"/>
    <property type="match status" value="1"/>
</dbReference>
<dbReference type="SUPFAM" id="SSF53613">
    <property type="entry name" value="Ribokinase-like"/>
    <property type="match status" value="1"/>
</dbReference>
<dbReference type="InterPro" id="IPR002173">
    <property type="entry name" value="Carboh/pur_kinase_PfkB_CS"/>
</dbReference>
<dbReference type="PANTHER" id="PTHR46566">
    <property type="entry name" value="1-PHOSPHOFRUCTOKINASE-RELATED"/>
    <property type="match status" value="1"/>
</dbReference>
<evidence type="ECO:0000256" key="3">
    <source>
        <dbReference type="ARBA" id="ARBA00022741"/>
    </source>
</evidence>
<keyword evidence="9" id="KW-1185">Reference proteome</keyword>
<reference evidence="8 9" key="1">
    <citation type="submission" date="2022-07" db="EMBL/GenBank/DDBJ databases">
        <title>Mucilaginibacter sp. JC4.</title>
        <authorList>
            <person name="Le V."/>
            <person name="Ko S.-R."/>
            <person name="Ahn C.-Y."/>
            <person name="Oh H.-M."/>
        </authorList>
    </citation>
    <scope>NUCLEOTIDE SEQUENCE [LARGE SCALE GENOMIC DNA]</scope>
    <source>
        <strain evidence="8 9">JC4</strain>
    </source>
</reference>
<feature type="domain" description="Carbohydrate kinase PfkB" evidence="7">
    <location>
        <begin position="24"/>
        <end position="295"/>
    </location>
</feature>
<dbReference type="EMBL" id="JANHOH010000002">
    <property type="protein sequence ID" value="MCQ6958746.1"/>
    <property type="molecule type" value="Genomic_DNA"/>
</dbReference>
<organism evidence="8 9">
    <name type="scientific">Mucilaginibacter aquariorum</name>
    <dbReference type="NCBI Taxonomy" id="2967225"/>
    <lineage>
        <taxon>Bacteria</taxon>
        <taxon>Pseudomonadati</taxon>
        <taxon>Bacteroidota</taxon>
        <taxon>Sphingobacteriia</taxon>
        <taxon>Sphingobacteriales</taxon>
        <taxon>Sphingobacteriaceae</taxon>
        <taxon>Mucilaginibacter</taxon>
    </lineage>
</organism>
<dbReference type="PROSITE" id="PS00584">
    <property type="entry name" value="PFKB_KINASES_2"/>
    <property type="match status" value="1"/>
</dbReference>
<dbReference type="Proteomes" id="UP001204376">
    <property type="component" value="Unassembled WGS sequence"/>
</dbReference>
<dbReference type="InterPro" id="IPR017583">
    <property type="entry name" value="Tagatose/fructose_Pkinase"/>
</dbReference>
<comment type="similarity">
    <text evidence="1">Belongs to the carbohydrate kinase PfkB family.</text>
</comment>
<evidence type="ECO:0000256" key="4">
    <source>
        <dbReference type="ARBA" id="ARBA00022777"/>
    </source>
</evidence>
<evidence type="ECO:0000313" key="9">
    <source>
        <dbReference type="Proteomes" id="UP001204376"/>
    </source>
</evidence>
<dbReference type="PANTHER" id="PTHR46566:SF2">
    <property type="entry name" value="ATP-DEPENDENT 6-PHOSPHOFRUCTOKINASE ISOZYME 2"/>
    <property type="match status" value="1"/>
</dbReference>
<evidence type="ECO:0000256" key="1">
    <source>
        <dbReference type="ARBA" id="ARBA00010688"/>
    </source>
</evidence>
<dbReference type="PIRSF" id="PIRSF000535">
    <property type="entry name" value="1PFK/6PFK/LacC"/>
    <property type="match status" value="1"/>
</dbReference>
<evidence type="ECO:0000256" key="6">
    <source>
        <dbReference type="PIRNR" id="PIRNR000535"/>
    </source>
</evidence>
<sequence>MPEIITVTLNPALDVSTSVDTLLPSRKLKCADPVNEPGGGGINVARAIKNLGGKALALYLSGGDSGREIGRSLNRKMIDTLEVPIKGITRQNLVVADRATDKQYLFVMPGVRLNKAECRDCLQAIDQLNGFKFLVLSGSLPKGCPPDMIKKLALLARRKKAKFIVDSSGEVLQQAAQAGAFLIKPNLKELGFMTGRPGLDAGKAAAAAHDFLINSRCEAIVVSLGGQGALLVTKEYSLEVPAPAVEVLSTVGAGDSLLAGIVFKLLQNKSLAEAVKYGVACGTAATLQPGTQLCRKADADRLFRLM</sequence>
<evidence type="ECO:0000256" key="5">
    <source>
        <dbReference type="ARBA" id="ARBA00022840"/>
    </source>
</evidence>
<evidence type="ECO:0000313" key="8">
    <source>
        <dbReference type="EMBL" id="MCQ6958746.1"/>
    </source>
</evidence>
<dbReference type="NCBIfam" id="TIGR03168">
    <property type="entry name" value="1-PFK"/>
    <property type="match status" value="1"/>
</dbReference>
<dbReference type="RefSeq" id="WP_256538943.1">
    <property type="nucleotide sequence ID" value="NZ_JANHOH010000002.1"/>
</dbReference>
<name>A0ABT1T3A2_9SPHI</name>
<dbReference type="Gene3D" id="3.40.1190.20">
    <property type="match status" value="1"/>
</dbReference>
<gene>
    <name evidence="8" type="ORF">NPE20_12290</name>
</gene>
<dbReference type="CDD" id="cd01164">
    <property type="entry name" value="FruK_PfkB_like"/>
    <property type="match status" value="1"/>
</dbReference>
<proteinExistence type="inferred from homology"/>
<evidence type="ECO:0000259" key="7">
    <source>
        <dbReference type="Pfam" id="PF00294"/>
    </source>
</evidence>
<evidence type="ECO:0000256" key="2">
    <source>
        <dbReference type="ARBA" id="ARBA00022679"/>
    </source>
</evidence>
<dbReference type="InterPro" id="IPR011611">
    <property type="entry name" value="PfkB_dom"/>
</dbReference>
<protein>
    <submittedName>
        <fullName evidence="8">1-phosphofructokinase family hexose kinase</fullName>
    </submittedName>
</protein>
<keyword evidence="5" id="KW-0067">ATP-binding</keyword>
<dbReference type="PROSITE" id="PS00583">
    <property type="entry name" value="PFKB_KINASES_1"/>
    <property type="match status" value="1"/>
</dbReference>
<keyword evidence="2 6" id="KW-0808">Transferase</keyword>
<dbReference type="InterPro" id="IPR029056">
    <property type="entry name" value="Ribokinase-like"/>
</dbReference>
<accession>A0ABT1T3A2</accession>
<keyword evidence="3" id="KW-0547">Nucleotide-binding</keyword>